<name>A0A1H9WRC5_9RHOB</name>
<dbReference type="EMBL" id="FOGU01000012">
    <property type="protein sequence ID" value="SES36227.1"/>
    <property type="molecule type" value="Genomic_DNA"/>
</dbReference>
<organism evidence="1 2">
    <name type="scientific">Tranquillimonas rosea</name>
    <dbReference type="NCBI Taxonomy" id="641238"/>
    <lineage>
        <taxon>Bacteria</taxon>
        <taxon>Pseudomonadati</taxon>
        <taxon>Pseudomonadota</taxon>
        <taxon>Alphaproteobacteria</taxon>
        <taxon>Rhodobacterales</taxon>
        <taxon>Roseobacteraceae</taxon>
        <taxon>Tranquillimonas</taxon>
    </lineage>
</organism>
<dbReference type="AlphaFoldDB" id="A0A1H9WRC5"/>
<dbReference type="Pfam" id="PF06299">
    <property type="entry name" value="DUF1045"/>
    <property type="match status" value="1"/>
</dbReference>
<dbReference type="RefSeq" id="WP_092695894.1">
    <property type="nucleotide sequence ID" value="NZ_CBDDGO010000004.1"/>
</dbReference>
<sequence>MTDWTRFAVFVAPSPGPFADFTARWLGWDPAEGTERPHPDLPGLPRPAEEVTETPRKYGFHGTIRAPFRPAEGLDLPAIDAQLEEMARRIPPAEIPALRMGRLGRFLALVPHGDSTPLDEMAAAVVRETNALRAPLTKEEIARRNPDQLDETRRALLDAWGYPHVMEAFRFHMTLTGPLHREELFSVETALAPALMPAVPRPFRVDHLCLFGEASDGRFHLLHRYALAG</sequence>
<dbReference type="Gene3D" id="3.90.1140.10">
    <property type="entry name" value="Cyclic phosphodiesterase"/>
    <property type="match status" value="1"/>
</dbReference>
<gene>
    <name evidence="1" type="ORF">SAMN04490244_11281</name>
</gene>
<proteinExistence type="predicted"/>
<dbReference type="InterPro" id="IPR009389">
    <property type="entry name" value="DUF1045"/>
</dbReference>
<dbReference type="PIRSF" id="PIRSF033328">
    <property type="entry name" value="Phest_Mll4975"/>
    <property type="match status" value="1"/>
</dbReference>
<reference evidence="1 2" key="1">
    <citation type="submission" date="2016-10" db="EMBL/GenBank/DDBJ databases">
        <authorList>
            <person name="de Groot N.N."/>
        </authorList>
    </citation>
    <scope>NUCLEOTIDE SEQUENCE [LARGE SCALE GENOMIC DNA]</scope>
    <source>
        <strain evidence="1 2">DSM 23042</strain>
    </source>
</reference>
<dbReference type="Proteomes" id="UP000198885">
    <property type="component" value="Unassembled WGS sequence"/>
</dbReference>
<evidence type="ECO:0000313" key="2">
    <source>
        <dbReference type="Proteomes" id="UP000198885"/>
    </source>
</evidence>
<dbReference type="OrthoDB" id="4954742at2"/>
<keyword evidence="2" id="KW-1185">Reference proteome</keyword>
<accession>A0A1H9WRC5</accession>
<evidence type="ECO:0008006" key="3">
    <source>
        <dbReference type="Google" id="ProtNLM"/>
    </source>
</evidence>
<evidence type="ECO:0000313" key="1">
    <source>
        <dbReference type="EMBL" id="SES36227.1"/>
    </source>
</evidence>
<dbReference type="STRING" id="641238.SAMN04490244_11281"/>
<protein>
    <recommendedName>
        <fullName evidence="3">Phosphonate metabolism protein</fullName>
    </recommendedName>
</protein>